<dbReference type="PANTHER" id="PTHR43299:SF1">
    <property type="entry name" value="UPF0718 PROTEIN YRAQ"/>
    <property type="match status" value="1"/>
</dbReference>
<accession>A0A832DGS3</accession>
<feature type="transmembrane region" description="Helical" evidence="7">
    <location>
        <begin position="120"/>
        <end position="142"/>
    </location>
</feature>
<dbReference type="PANTHER" id="PTHR43299">
    <property type="entry name" value="UPF0718 PROTEIN YRAQ"/>
    <property type="match status" value="1"/>
</dbReference>
<evidence type="ECO:0000256" key="5">
    <source>
        <dbReference type="ARBA" id="ARBA00022989"/>
    </source>
</evidence>
<evidence type="ECO:0000256" key="3">
    <source>
        <dbReference type="ARBA" id="ARBA00022475"/>
    </source>
</evidence>
<feature type="transmembrane region" description="Helical" evidence="7">
    <location>
        <begin position="338"/>
        <end position="362"/>
    </location>
</feature>
<dbReference type="EMBL" id="DSVI01000008">
    <property type="protein sequence ID" value="HGT47848.1"/>
    <property type="molecule type" value="Genomic_DNA"/>
</dbReference>
<feature type="transmembrane region" description="Helical" evidence="7">
    <location>
        <begin position="229"/>
        <end position="247"/>
    </location>
</feature>
<evidence type="ECO:0000256" key="6">
    <source>
        <dbReference type="ARBA" id="ARBA00023136"/>
    </source>
</evidence>
<keyword evidence="5 7" id="KW-1133">Transmembrane helix</keyword>
<feature type="transmembrane region" description="Helical" evidence="7">
    <location>
        <begin position="254"/>
        <end position="287"/>
    </location>
</feature>
<feature type="transmembrane region" description="Helical" evidence="7">
    <location>
        <begin position="148"/>
        <end position="170"/>
    </location>
</feature>
<sequence length="433" mass="47264">MDWKEQYKSFLWITGFFLFAYFLPIENDTFRNAIIDAFALAKWYAQEHVLLCLVPAFFIAGVIAVFISQASVVKHFGAKAKKWKAYLIASVSGTILAVCSCTVLPLFSSIHKRGAGLGPAIAFLYSGPAINILAIILTARILGLELGIARVIGAVSFSLIIGLIMAFIYRKEEKDRADAQLALPEVEESRPLWQTSLHFFILVAILVFVNWGKPIETDGFWYFMYANKWYITSLFGVGFAISMIYIIGVKKLYVLLGVLAVIISAIFFYHTPTVPFIIGVIATTLALTFTEGEPNQWLGETWGFTKQIMPLLGAGVLVAGFLLGSAEGNGGIIPKDWIYTLVGGNSLFSNFFASITGAFMYFATLTEIPILQGLINNGMGKGPALALLLAGPALSLPNMLVIRGVIGTQKTIVYVTLVIIMATISGLIYGALF</sequence>
<feature type="transmembrane region" description="Helical" evidence="7">
    <location>
        <begin position="412"/>
        <end position="432"/>
    </location>
</feature>
<feature type="transmembrane region" description="Helical" evidence="7">
    <location>
        <begin position="85"/>
        <end position="108"/>
    </location>
</feature>
<dbReference type="AlphaFoldDB" id="A0A832DGS3"/>
<name>A0A832DGS3_9BACT</name>
<feature type="transmembrane region" description="Helical" evidence="7">
    <location>
        <begin position="382"/>
        <end position="400"/>
    </location>
</feature>
<dbReference type="InterPro" id="IPR005524">
    <property type="entry name" value="DUF318"/>
</dbReference>
<evidence type="ECO:0000256" key="7">
    <source>
        <dbReference type="SAM" id="Phobius"/>
    </source>
</evidence>
<feature type="transmembrane region" description="Helical" evidence="7">
    <location>
        <begin position="307"/>
        <end position="326"/>
    </location>
</feature>
<evidence type="ECO:0008006" key="9">
    <source>
        <dbReference type="Google" id="ProtNLM"/>
    </source>
</evidence>
<dbReference type="Pfam" id="PF03773">
    <property type="entry name" value="ArsP_1"/>
    <property type="match status" value="1"/>
</dbReference>
<keyword evidence="6 7" id="KW-0472">Membrane</keyword>
<evidence type="ECO:0000256" key="1">
    <source>
        <dbReference type="ARBA" id="ARBA00004651"/>
    </source>
</evidence>
<keyword evidence="4 7" id="KW-0812">Transmembrane</keyword>
<feature type="transmembrane region" description="Helical" evidence="7">
    <location>
        <begin position="49"/>
        <end position="73"/>
    </location>
</feature>
<protein>
    <recommendedName>
        <fullName evidence="9">Permease</fullName>
    </recommendedName>
</protein>
<comment type="similarity">
    <text evidence="2">Belongs to the UPF0718 family.</text>
</comment>
<dbReference type="GO" id="GO:0005886">
    <property type="term" value="C:plasma membrane"/>
    <property type="evidence" value="ECO:0007669"/>
    <property type="project" value="UniProtKB-SubCell"/>
</dbReference>
<evidence type="ECO:0000256" key="2">
    <source>
        <dbReference type="ARBA" id="ARBA00006386"/>
    </source>
</evidence>
<gene>
    <name evidence="8" type="ORF">ENS56_07425</name>
</gene>
<keyword evidence="3" id="KW-1003">Cell membrane</keyword>
<feature type="transmembrane region" description="Helical" evidence="7">
    <location>
        <begin position="6"/>
        <end position="23"/>
    </location>
</feature>
<comment type="subcellular location">
    <subcellularLocation>
        <location evidence="1">Cell membrane</location>
        <topology evidence="1">Multi-pass membrane protein</topology>
    </subcellularLocation>
</comment>
<proteinExistence type="inferred from homology"/>
<comment type="caution">
    <text evidence="8">The sequence shown here is derived from an EMBL/GenBank/DDBJ whole genome shotgun (WGS) entry which is preliminary data.</text>
</comment>
<reference evidence="8" key="1">
    <citation type="journal article" date="2020" name="mSystems">
        <title>Genome- and Community-Level Interaction Insights into Carbon Utilization and Element Cycling Functions of Hydrothermarchaeota in Hydrothermal Sediment.</title>
        <authorList>
            <person name="Zhou Z."/>
            <person name="Liu Y."/>
            <person name="Xu W."/>
            <person name="Pan J."/>
            <person name="Luo Z.H."/>
            <person name="Li M."/>
        </authorList>
    </citation>
    <scope>NUCLEOTIDE SEQUENCE [LARGE SCALE GENOMIC DNA]</scope>
    <source>
        <strain evidence="8">SpSt-500</strain>
    </source>
</reference>
<evidence type="ECO:0000256" key="4">
    <source>
        <dbReference type="ARBA" id="ARBA00022692"/>
    </source>
</evidence>
<feature type="transmembrane region" description="Helical" evidence="7">
    <location>
        <begin position="191"/>
        <end position="209"/>
    </location>
</feature>
<organism evidence="8">
    <name type="scientific">Ignavibacterium album</name>
    <dbReference type="NCBI Taxonomy" id="591197"/>
    <lineage>
        <taxon>Bacteria</taxon>
        <taxon>Pseudomonadati</taxon>
        <taxon>Ignavibacteriota</taxon>
        <taxon>Ignavibacteria</taxon>
        <taxon>Ignavibacteriales</taxon>
        <taxon>Ignavibacteriaceae</taxon>
        <taxon>Ignavibacterium</taxon>
    </lineage>
</organism>
<evidence type="ECO:0000313" key="8">
    <source>
        <dbReference type="EMBL" id="HGT47848.1"/>
    </source>
</evidence>